<dbReference type="GO" id="GO:0000981">
    <property type="term" value="F:DNA-binding transcription factor activity, RNA polymerase II-specific"/>
    <property type="evidence" value="ECO:0007669"/>
    <property type="project" value="InterPro"/>
</dbReference>
<organism evidence="9 10">
    <name type="scientific">Aspergillus clavatus (strain ATCC 1007 / CBS 513.65 / DSM 816 / NCTC 3887 / NRRL 1 / QM 1276 / 107)</name>
    <dbReference type="NCBI Taxonomy" id="344612"/>
    <lineage>
        <taxon>Eukaryota</taxon>
        <taxon>Fungi</taxon>
        <taxon>Dikarya</taxon>
        <taxon>Ascomycota</taxon>
        <taxon>Pezizomycotina</taxon>
        <taxon>Eurotiomycetes</taxon>
        <taxon>Eurotiomycetidae</taxon>
        <taxon>Eurotiales</taxon>
        <taxon>Aspergillaceae</taxon>
        <taxon>Aspergillus</taxon>
        <taxon>Aspergillus subgen. Fumigati</taxon>
    </lineage>
</organism>
<accession>A1CBZ5</accession>
<dbReference type="InterPro" id="IPR036864">
    <property type="entry name" value="Zn2-C6_fun-type_DNA-bd_sf"/>
</dbReference>
<keyword evidence="6" id="KW-0539">Nucleus</keyword>
<feature type="domain" description="Zn(2)-C6 fungal-type" evidence="8">
    <location>
        <begin position="101"/>
        <end position="131"/>
    </location>
</feature>
<feature type="region of interest" description="Disordered" evidence="7">
    <location>
        <begin position="159"/>
        <end position="189"/>
    </location>
</feature>
<dbReference type="PANTHER" id="PTHR47660">
    <property type="entry name" value="TRANSCRIPTION FACTOR WITH C2H2 AND ZN(2)-CYS(6) DNA BINDING DOMAIN (EUROFUNG)-RELATED-RELATED"/>
    <property type="match status" value="1"/>
</dbReference>
<keyword evidence="2" id="KW-0862">Zinc</keyword>
<feature type="region of interest" description="Disordered" evidence="7">
    <location>
        <begin position="34"/>
        <end position="58"/>
    </location>
</feature>
<dbReference type="Pfam" id="PF00172">
    <property type="entry name" value="Zn_clus"/>
    <property type="match status" value="1"/>
</dbReference>
<feature type="compositionally biased region" description="Basic and acidic residues" evidence="7">
    <location>
        <begin position="212"/>
        <end position="227"/>
    </location>
</feature>
<dbReference type="GO" id="GO:0003677">
    <property type="term" value="F:DNA binding"/>
    <property type="evidence" value="ECO:0007669"/>
    <property type="project" value="UniProtKB-KW"/>
</dbReference>
<dbReference type="PROSITE" id="PS50048">
    <property type="entry name" value="ZN2_CY6_FUNGAL_2"/>
    <property type="match status" value="1"/>
</dbReference>
<dbReference type="PANTHER" id="PTHR47660:SF3">
    <property type="entry name" value="FINGER DOMAIN PROTEIN, PUTATIVE (AFU_ORTHOLOGUE AFUA_4G03310)-RELATED"/>
    <property type="match status" value="1"/>
</dbReference>
<dbReference type="OMA" id="WSPFVHH"/>
<evidence type="ECO:0000256" key="2">
    <source>
        <dbReference type="ARBA" id="ARBA00022833"/>
    </source>
</evidence>
<feature type="compositionally biased region" description="Low complexity" evidence="7">
    <location>
        <begin position="159"/>
        <end position="173"/>
    </location>
</feature>
<dbReference type="SMART" id="SM00066">
    <property type="entry name" value="GAL4"/>
    <property type="match status" value="1"/>
</dbReference>
<evidence type="ECO:0000313" key="9">
    <source>
        <dbReference type="EMBL" id="EAW13263.1"/>
    </source>
</evidence>
<evidence type="ECO:0000256" key="7">
    <source>
        <dbReference type="SAM" id="MobiDB-lite"/>
    </source>
</evidence>
<evidence type="ECO:0000259" key="8">
    <source>
        <dbReference type="PROSITE" id="PS50048"/>
    </source>
</evidence>
<reference evidence="9 10" key="1">
    <citation type="journal article" date="2008" name="PLoS Genet.">
        <title>Genomic islands in the pathogenic filamentous fungus Aspergillus fumigatus.</title>
        <authorList>
            <person name="Fedorova N.D."/>
            <person name="Khaldi N."/>
            <person name="Joardar V.S."/>
            <person name="Maiti R."/>
            <person name="Amedeo P."/>
            <person name="Anderson M.J."/>
            <person name="Crabtree J."/>
            <person name="Silva J.C."/>
            <person name="Badger J.H."/>
            <person name="Albarraq A."/>
            <person name="Angiuoli S."/>
            <person name="Bussey H."/>
            <person name="Bowyer P."/>
            <person name="Cotty P.J."/>
            <person name="Dyer P.S."/>
            <person name="Egan A."/>
            <person name="Galens K."/>
            <person name="Fraser-Liggett C.M."/>
            <person name="Haas B.J."/>
            <person name="Inman J.M."/>
            <person name="Kent R."/>
            <person name="Lemieux S."/>
            <person name="Malavazi I."/>
            <person name="Orvis J."/>
            <person name="Roemer T."/>
            <person name="Ronning C.M."/>
            <person name="Sundaram J.P."/>
            <person name="Sutton G."/>
            <person name="Turner G."/>
            <person name="Venter J.C."/>
            <person name="White O.R."/>
            <person name="Whitty B.R."/>
            <person name="Youngman P."/>
            <person name="Wolfe K.H."/>
            <person name="Goldman G.H."/>
            <person name="Wortman J.R."/>
            <person name="Jiang B."/>
            <person name="Denning D.W."/>
            <person name="Nierman W.C."/>
        </authorList>
    </citation>
    <scope>NUCLEOTIDE SEQUENCE [LARGE SCALE GENOMIC DNA]</scope>
    <source>
        <strain evidence="10">ATCC 1007 / CBS 513.65 / DSM 816 / NCTC 3887 / NRRL 1</strain>
    </source>
</reference>
<feature type="compositionally biased region" description="Polar residues" evidence="7">
    <location>
        <begin position="39"/>
        <end position="53"/>
    </location>
</feature>
<evidence type="ECO:0000256" key="3">
    <source>
        <dbReference type="ARBA" id="ARBA00023015"/>
    </source>
</evidence>
<dbReference type="KEGG" id="act:ACLA_017100"/>
<name>A1CBZ5_ASPCL</name>
<keyword evidence="5" id="KW-0804">Transcription</keyword>
<dbReference type="VEuPathDB" id="FungiDB:ACLA_017100"/>
<keyword evidence="10" id="KW-1185">Reference proteome</keyword>
<evidence type="ECO:0000256" key="5">
    <source>
        <dbReference type="ARBA" id="ARBA00023163"/>
    </source>
</evidence>
<evidence type="ECO:0000256" key="4">
    <source>
        <dbReference type="ARBA" id="ARBA00023125"/>
    </source>
</evidence>
<dbReference type="GeneID" id="4706894"/>
<feature type="region of interest" description="Disordered" evidence="7">
    <location>
        <begin position="211"/>
        <end position="241"/>
    </location>
</feature>
<evidence type="ECO:0000313" key="10">
    <source>
        <dbReference type="Proteomes" id="UP000006701"/>
    </source>
</evidence>
<dbReference type="OrthoDB" id="5423818at2759"/>
<sequence>MSVLAEPIPVTSPMILDRVDVEDHGKSAVTLPTLHHLQRPSTQPRTNNNNAQAQGPLPQMPDADFRCGICNKTYSRRDLRDRHRRRCIKTVGQERVSKRKSCETCAQKKLRCSMTRPACSRCVQSRTRCNYPPTSVPANPAAAAIAAAQRNSDACKAGSSAYSSSSSASPRSGSGSGSGSSHGSMAGLDSGVPGSLAAMLGDIRTCVGDAATRSDEQGHSKASKPKEASSSGLDPLSTSWSPIPSSNTIDLMLRPLTDNSLFPAHDLPSVGSLPWNDDLTSLSEHISSGNSFPEGLGDHAGEPPLFMSLQDIVKNPLSTIEPTSGDSYPIDRDLSLPSHSSLSSLSPDSWESTEEDLHRGLRADPSTRLIFGHDFLPDSPDDDYQEMLRTMRGFPALTLERDFWSPFVHHRLYRCSLGGMAEPLGIALACVSAHASSVGSNYGFVDRMINQERERLVRNFHESSDAPETCLAALHAVCIYQILGLFGDTFPPAALEPHSPKEAHERQREESEKAAELHISFLLKMARHLYKLHQDTLLLPHEQETDWNRWKLSESLRRNIFLVHMINILSARAHKLNEAYFEPLGDAMVLQLPLPAPECMWRACSEEEWLLAREHSLQPFLTMEAEKKPLPLGLTVSRLLEIDRTGPLDVSALLPVTRMVLACSKMAPGGMQDA</sequence>
<dbReference type="InterPro" id="IPR001138">
    <property type="entry name" value="Zn2Cys6_DnaBD"/>
</dbReference>
<dbReference type="GO" id="GO:0008270">
    <property type="term" value="F:zinc ion binding"/>
    <property type="evidence" value="ECO:0007669"/>
    <property type="project" value="InterPro"/>
</dbReference>
<proteinExistence type="predicted"/>
<evidence type="ECO:0000256" key="6">
    <source>
        <dbReference type="ARBA" id="ARBA00023242"/>
    </source>
</evidence>
<dbReference type="EMBL" id="DS027049">
    <property type="protein sequence ID" value="EAW13263.1"/>
    <property type="molecule type" value="Genomic_DNA"/>
</dbReference>
<dbReference type="Gene3D" id="4.10.240.10">
    <property type="entry name" value="Zn(2)-C6 fungal-type DNA-binding domain"/>
    <property type="match status" value="1"/>
</dbReference>
<evidence type="ECO:0000256" key="1">
    <source>
        <dbReference type="ARBA" id="ARBA00022723"/>
    </source>
</evidence>
<keyword evidence="3" id="KW-0805">Transcription regulation</keyword>
<keyword evidence="1" id="KW-0479">Metal-binding</keyword>
<protein>
    <submittedName>
        <fullName evidence="9">C6 zinc finger domain protein</fullName>
    </submittedName>
</protein>
<dbReference type="HOGENOM" id="CLU_033563_0_0_1"/>
<keyword evidence="4" id="KW-0238">DNA-binding</keyword>
<dbReference type="eggNOG" id="ENOG502SQ5P">
    <property type="taxonomic scope" value="Eukaryota"/>
</dbReference>
<dbReference type="SUPFAM" id="SSF57701">
    <property type="entry name" value="Zn2/Cys6 DNA-binding domain"/>
    <property type="match status" value="1"/>
</dbReference>
<dbReference type="AlphaFoldDB" id="A1CBZ5"/>
<gene>
    <name evidence="9" type="ORF">ACLA_017100</name>
</gene>
<dbReference type="RefSeq" id="XP_001274689.1">
    <property type="nucleotide sequence ID" value="XM_001274688.1"/>
</dbReference>
<dbReference type="CDD" id="cd00067">
    <property type="entry name" value="GAL4"/>
    <property type="match status" value="1"/>
</dbReference>
<dbReference type="Proteomes" id="UP000006701">
    <property type="component" value="Unassembled WGS sequence"/>
</dbReference>
<dbReference type="PROSITE" id="PS00463">
    <property type="entry name" value="ZN2_CY6_FUNGAL_1"/>
    <property type="match status" value="1"/>
</dbReference>